<dbReference type="Proteomes" id="UP000288805">
    <property type="component" value="Unassembled WGS sequence"/>
</dbReference>
<organism evidence="2 3">
    <name type="scientific">Vitis vinifera</name>
    <name type="common">Grape</name>
    <dbReference type="NCBI Taxonomy" id="29760"/>
    <lineage>
        <taxon>Eukaryota</taxon>
        <taxon>Viridiplantae</taxon>
        <taxon>Streptophyta</taxon>
        <taxon>Embryophyta</taxon>
        <taxon>Tracheophyta</taxon>
        <taxon>Spermatophyta</taxon>
        <taxon>Magnoliopsida</taxon>
        <taxon>eudicotyledons</taxon>
        <taxon>Gunneridae</taxon>
        <taxon>Pentapetalae</taxon>
        <taxon>rosids</taxon>
        <taxon>Vitales</taxon>
        <taxon>Vitaceae</taxon>
        <taxon>Viteae</taxon>
        <taxon>Vitis</taxon>
    </lineage>
</organism>
<sequence length="272" mass="30730">MTYSMEELTFEEGGRLPLLVSTFSRFWKRRVAAKGWGGRRIGQVFGQPLAECEIFFGRTRLESPRLINLGTKKRTFAYGLNHLSSNFSVDLHCRPLRVSLFFCTTPHLEAQDHVVLVSTLHCHRLVLTPQTSPSCTTIAPLLERSSHHPRSPCVGEDPLTYVITDQETEPSPLLQTKIVAFNHEPIAKAIRDHRHLCIVNTTGDHEPIAKETRDYCPLGYNTTPHGENSIEEDKDQDFCFTDPFPIDPPKVSDPVYVPSSKSEPSIESTFEN</sequence>
<gene>
    <name evidence="2" type="ORF">CK203_009264</name>
</gene>
<evidence type="ECO:0000313" key="2">
    <source>
        <dbReference type="EMBL" id="RVX15332.1"/>
    </source>
</evidence>
<protein>
    <submittedName>
        <fullName evidence="2">Uncharacterized protein</fullName>
    </submittedName>
</protein>
<dbReference type="EMBL" id="QGNW01000018">
    <property type="protein sequence ID" value="RVX15332.1"/>
    <property type="molecule type" value="Genomic_DNA"/>
</dbReference>
<dbReference type="AlphaFoldDB" id="A0A438K296"/>
<name>A0A438K296_VITVI</name>
<evidence type="ECO:0000256" key="1">
    <source>
        <dbReference type="SAM" id="MobiDB-lite"/>
    </source>
</evidence>
<evidence type="ECO:0000313" key="3">
    <source>
        <dbReference type="Proteomes" id="UP000288805"/>
    </source>
</evidence>
<comment type="caution">
    <text evidence="2">The sequence shown here is derived from an EMBL/GenBank/DDBJ whole genome shotgun (WGS) entry which is preliminary data.</text>
</comment>
<feature type="region of interest" description="Disordered" evidence="1">
    <location>
        <begin position="226"/>
        <end position="272"/>
    </location>
</feature>
<feature type="compositionally biased region" description="Polar residues" evidence="1">
    <location>
        <begin position="259"/>
        <end position="272"/>
    </location>
</feature>
<accession>A0A438K296</accession>
<reference evidence="2 3" key="1">
    <citation type="journal article" date="2018" name="PLoS Genet.">
        <title>Population sequencing reveals clonal diversity and ancestral inbreeding in the grapevine cultivar Chardonnay.</title>
        <authorList>
            <person name="Roach M.J."/>
            <person name="Johnson D.L."/>
            <person name="Bohlmann J."/>
            <person name="van Vuuren H.J."/>
            <person name="Jones S.J."/>
            <person name="Pretorius I.S."/>
            <person name="Schmidt S.A."/>
            <person name="Borneman A.R."/>
        </authorList>
    </citation>
    <scope>NUCLEOTIDE SEQUENCE [LARGE SCALE GENOMIC DNA]</scope>
    <source>
        <strain evidence="3">cv. Chardonnay</strain>
        <tissue evidence="2">Leaf</tissue>
    </source>
</reference>
<proteinExistence type="predicted"/>